<dbReference type="Gene3D" id="1.10.510.10">
    <property type="entry name" value="Transferase(Phosphotransferase) domain 1"/>
    <property type="match status" value="1"/>
</dbReference>
<dbReference type="Pfam" id="PF00069">
    <property type="entry name" value="Pkinase"/>
    <property type="match status" value="1"/>
</dbReference>
<feature type="domain" description="Protein kinase" evidence="3">
    <location>
        <begin position="24"/>
        <end position="268"/>
    </location>
</feature>
<evidence type="ECO:0000313" key="5">
    <source>
        <dbReference type="RefSeq" id="XP_005093803.1"/>
    </source>
</evidence>
<organism evidence="4 5">
    <name type="scientific">Aplysia californica</name>
    <name type="common">California sea hare</name>
    <dbReference type="NCBI Taxonomy" id="6500"/>
    <lineage>
        <taxon>Eukaryota</taxon>
        <taxon>Metazoa</taxon>
        <taxon>Spiralia</taxon>
        <taxon>Lophotrochozoa</taxon>
        <taxon>Mollusca</taxon>
        <taxon>Gastropoda</taxon>
        <taxon>Heterobranchia</taxon>
        <taxon>Euthyneura</taxon>
        <taxon>Tectipleura</taxon>
        <taxon>Aplysiida</taxon>
        <taxon>Aplysioidea</taxon>
        <taxon>Aplysiidae</taxon>
        <taxon>Aplysia</taxon>
    </lineage>
</organism>
<dbReference type="PANTHER" id="PTHR24346">
    <property type="entry name" value="MAP/MICROTUBULE AFFINITY-REGULATING KINASE"/>
    <property type="match status" value="1"/>
</dbReference>
<dbReference type="CDD" id="cd00180">
    <property type="entry name" value="PKc"/>
    <property type="match status" value="1"/>
</dbReference>
<gene>
    <name evidence="5" type="primary">LOC101847806</name>
</gene>
<dbReference type="RefSeq" id="XP_005093803.1">
    <property type="nucleotide sequence ID" value="XM_005093746.3"/>
</dbReference>
<dbReference type="SMART" id="SM00220">
    <property type="entry name" value="S_TKc"/>
    <property type="match status" value="1"/>
</dbReference>
<keyword evidence="1" id="KW-0547">Nucleotide-binding</keyword>
<dbReference type="Proteomes" id="UP000694888">
    <property type="component" value="Unplaced"/>
</dbReference>
<evidence type="ECO:0000256" key="2">
    <source>
        <dbReference type="ARBA" id="ARBA00022840"/>
    </source>
</evidence>
<evidence type="ECO:0000259" key="3">
    <source>
        <dbReference type="PROSITE" id="PS50011"/>
    </source>
</evidence>
<evidence type="ECO:0000313" key="4">
    <source>
        <dbReference type="Proteomes" id="UP000694888"/>
    </source>
</evidence>
<dbReference type="InterPro" id="IPR000719">
    <property type="entry name" value="Prot_kinase_dom"/>
</dbReference>
<keyword evidence="4" id="KW-1185">Reference proteome</keyword>
<dbReference type="InterPro" id="IPR011009">
    <property type="entry name" value="Kinase-like_dom_sf"/>
</dbReference>
<dbReference type="InterPro" id="IPR008266">
    <property type="entry name" value="Tyr_kinase_AS"/>
</dbReference>
<dbReference type="GeneID" id="101847806"/>
<dbReference type="PROSITE" id="PS50011">
    <property type="entry name" value="PROTEIN_KINASE_DOM"/>
    <property type="match status" value="1"/>
</dbReference>
<accession>A0ABM0JHJ5</accession>
<dbReference type="SUPFAM" id="SSF56112">
    <property type="entry name" value="Protein kinase-like (PK-like)"/>
    <property type="match status" value="1"/>
</dbReference>
<sequence length="272" mass="31355">MSSMEQIRVIQVHKEEDVFHCNRIHYSSVLHQGQRSKILLARSNIIPDKKFAIKQMPLLSDEDRDRFTRELCLMKLALDIRGVVNLLFYPVICGPTGYILMPFYEKRDLLSQRGKLTYYRWMKVFVRTAVSLQSLHKKRIYHQDLRPQNILLTDSHVAFISDFGAASLLPEGCDQVDTWTAAPGFRGPEADQEGGLFCPFQLDTYSLAVSMWQVLSSLCPVKNKPLDHLDNIPPQYAALLRNLLVPEPDRRWTLDKFLTEALELHPDLSCLL</sequence>
<proteinExistence type="predicted"/>
<reference evidence="5" key="1">
    <citation type="submission" date="2025-08" db="UniProtKB">
        <authorList>
            <consortium name="RefSeq"/>
        </authorList>
    </citation>
    <scope>IDENTIFICATION</scope>
</reference>
<dbReference type="PANTHER" id="PTHR24346:SF30">
    <property type="entry name" value="MATERNAL EMBRYONIC LEUCINE ZIPPER KINASE"/>
    <property type="match status" value="1"/>
</dbReference>
<dbReference type="PROSITE" id="PS00109">
    <property type="entry name" value="PROTEIN_KINASE_TYR"/>
    <property type="match status" value="1"/>
</dbReference>
<protein>
    <submittedName>
        <fullName evidence="5">CBL-interacting serine/threonine-protein kinase 24-like</fullName>
    </submittedName>
</protein>
<keyword evidence="2" id="KW-0067">ATP-binding</keyword>
<name>A0ABM0JHJ5_APLCA</name>
<evidence type="ECO:0000256" key="1">
    <source>
        <dbReference type="ARBA" id="ARBA00022741"/>
    </source>
</evidence>